<keyword evidence="3" id="KW-1185">Reference proteome</keyword>
<proteinExistence type="predicted"/>
<evidence type="ECO:0000313" key="2">
    <source>
        <dbReference type="EMBL" id="KAL1524541.1"/>
    </source>
</evidence>
<evidence type="ECO:0000313" key="3">
    <source>
        <dbReference type="Proteomes" id="UP001515480"/>
    </source>
</evidence>
<dbReference type="InterPro" id="IPR035892">
    <property type="entry name" value="C2_domain_sf"/>
</dbReference>
<dbReference type="EMBL" id="JBGBPQ010000005">
    <property type="protein sequence ID" value="KAL1524541.1"/>
    <property type="molecule type" value="Genomic_DNA"/>
</dbReference>
<dbReference type="Proteomes" id="UP001515480">
    <property type="component" value="Unassembled WGS sequence"/>
</dbReference>
<feature type="region of interest" description="Disordered" evidence="1">
    <location>
        <begin position="482"/>
        <end position="504"/>
    </location>
</feature>
<organism evidence="2 3">
    <name type="scientific">Prymnesium parvum</name>
    <name type="common">Toxic golden alga</name>
    <dbReference type="NCBI Taxonomy" id="97485"/>
    <lineage>
        <taxon>Eukaryota</taxon>
        <taxon>Haptista</taxon>
        <taxon>Haptophyta</taxon>
        <taxon>Prymnesiophyceae</taxon>
        <taxon>Prymnesiales</taxon>
        <taxon>Prymnesiaceae</taxon>
        <taxon>Prymnesium</taxon>
    </lineage>
</organism>
<dbReference type="AlphaFoldDB" id="A0AB34JR73"/>
<protein>
    <submittedName>
        <fullName evidence="2">Uncharacterized protein</fullName>
    </submittedName>
</protein>
<name>A0AB34JR73_PRYPA</name>
<accession>A0AB34JR73</accession>
<dbReference type="Gene3D" id="2.60.40.150">
    <property type="entry name" value="C2 domain"/>
    <property type="match status" value="1"/>
</dbReference>
<sequence>MTDDPQDSDIYIVLHAVGQTDSGKSKSSKTENIELAQGYINLEQVYEAGKDLKQHGINLCATKGDTVLATVKVDLGAVAALKRLYQELAGTQMRVYVDTVTLTDIANMDKRVDALQLGVTILGLTEQLSKSQRLGEKPVSNFSFKHNFTFPIPHGSAERVKVAEALASMPAAKQGVTLTLYGIDTTKKRGLSRGKSAPLEPASVVFSLKINDALHWIGDKQVPEKEKAKEEVEFKGQQVGLEGKWVDGQRVEMGDSAKAGMSELKKVVTQKGSAADALAMAFGALPSAWLPSALAARQRLGLSTLSKAVTLSFNSAAERAVVLDPSTRLLMPDDAGGSFVVLLEDIQKPPSLPELSASAAIIRRSLRVGVIEFDSKTKPATTEDSSLPPYKFLSNVITLPVETREGSSVWLLPEYSKSLVLKIRQPVAAQTLLLIELTMTITRDVAIGLKTPDENGQAPLERRAKVLCVGWASMQLSGPLAAATKASAGDPSRAPPPKPQPLKLGGGTIFRPRALFVSEPAKGAAAKLDPPMINVSVQRAPKEIQDMANFLPSDVIIPSPFCRVIVPYRHLCVTSAEERTQVGTLAEQRSAIAGFTRMSEAPDSQMALIECFDGIMEAKRNDLAARGPRYSKEPTHQEQAAALQPALIAASLLGGAGSLPPFEATTTEALEQRAITLSCYAEMCGGDSKRAQELLCRDEERIAFAPVRA</sequence>
<comment type="caution">
    <text evidence="2">The sequence shown here is derived from an EMBL/GenBank/DDBJ whole genome shotgun (WGS) entry which is preliminary data.</text>
</comment>
<reference evidence="2 3" key="1">
    <citation type="journal article" date="2024" name="Science">
        <title>Giant polyketide synthase enzymes in the biosynthesis of giant marine polyether toxins.</title>
        <authorList>
            <person name="Fallon T.R."/>
            <person name="Shende V.V."/>
            <person name="Wierzbicki I.H."/>
            <person name="Pendleton A.L."/>
            <person name="Watervoot N.F."/>
            <person name="Auber R.P."/>
            <person name="Gonzalez D.J."/>
            <person name="Wisecaver J.H."/>
            <person name="Moore B.S."/>
        </authorList>
    </citation>
    <scope>NUCLEOTIDE SEQUENCE [LARGE SCALE GENOMIC DNA]</scope>
    <source>
        <strain evidence="2 3">12B1</strain>
    </source>
</reference>
<gene>
    <name evidence="2" type="ORF">AB1Y20_019433</name>
</gene>
<evidence type="ECO:0000256" key="1">
    <source>
        <dbReference type="SAM" id="MobiDB-lite"/>
    </source>
</evidence>